<feature type="region of interest" description="Disordered" evidence="1">
    <location>
        <begin position="124"/>
        <end position="158"/>
    </location>
</feature>
<evidence type="ECO:0000313" key="2">
    <source>
        <dbReference type="EMBL" id="ATZ46546.1"/>
    </source>
</evidence>
<keyword evidence="3" id="KW-1185">Reference proteome</keyword>
<name>A0A384J7G2_BOTFB</name>
<sequence length="158" mass="18411">MTSEDNHKNETQIPARFRILIYAVERGITQIAFMQAYSEILSNVEETESDTSPEMRQSMVECRVWTKFFPHENPPPPLEFPVAKGFFDPPVSREAVEQYRIWQTSYLYSHQGQEGNSEQLYNQMERGRHRRPIPDSMDDSTITPRVDNARASMPNQSI</sequence>
<dbReference type="Proteomes" id="UP000001798">
    <property type="component" value="Chromosome 1"/>
</dbReference>
<evidence type="ECO:0000313" key="3">
    <source>
        <dbReference type="Proteomes" id="UP000001798"/>
    </source>
</evidence>
<dbReference type="AlphaFoldDB" id="A0A384J7G2"/>
<protein>
    <submittedName>
        <fullName evidence="2">Uncharacterized protein</fullName>
    </submittedName>
</protein>
<dbReference type="RefSeq" id="XP_024546741.1">
    <property type="nucleotide sequence ID" value="XM_024690970.1"/>
</dbReference>
<evidence type="ECO:0000256" key="1">
    <source>
        <dbReference type="SAM" id="MobiDB-lite"/>
    </source>
</evidence>
<dbReference type="OrthoDB" id="3532601at2759"/>
<dbReference type="EMBL" id="CP009805">
    <property type="protein sequence ID" value="ATZ46546.1"/>
    <property type="molecule type" value="Genomic_DNA"/>
</dbReference>
<dbReference type="RefSeq" id="XP_001549350.1">
    <property type="nucleotide sequence ID" value="XM_001549300.2"/>
</dbReference>
<dbReference type="EMBL" id="CP009805">
    <property type="protein sequence ID" value="ATZ46544.1"/>
    <property type="molecule type" value="Genomic_DNA"/>
</dbReference>
<proteinExistence type="predicted"/>
<reference evidence="2 3" key="2">
    <citation type="journal article" date="2012" name="Eukaryot. Cell">
        <title>Genome update of Botrytis cinerea strains B05.10 and T4.</title>
        <authorList>
            <person name="Staats M."/>
            <person name="van Kan J.A."/>
        </authorList>
    </citation>
    <scope>NUCLEOTIDE SEQUENCE [LARGE SCALE GENOMIC DNA]</scope>
    <source>
        <strain evidence="2 3">B05.10</strain>
    </source>
</reference>
<dbReference type="KEGG" id="bfu:BCIN_01g11210"/>
<reference evidence="2" key="4">
    <citation type="submission" date="2017-12" db="EMBL/GenBank/DDBJ databases">
        <authorList>
            <person name="van Kan J."/>
        </authorList>
    </citation>
    <scope>NUCLEOTIDE SEQUENCE</scope>
    <source>
        <strain evidence="2">B05.10</strain>
    </source>
</reference>
<accession>A0A384J7G2</accession>
<reference evidence="2 3" key="1">
    <citation type="journal article" date="2011" name="PLoS Genet.">
        <title>Genomic analysis of the necrotrophic fungal pathogens Sclerotinia sclerotiorum and Botrytis cinerea.</title>
        <authorList>
            <person name="Amselem J."/>
            <person name="Cuomo C.A."/>
            <person name="van Kan J.A."/>
            <person name="Viaud M."/>
            <person name="Benito E.P."/>
            <person name="Couloux A."/>
            <person name="Coutinho P.M."/>
            <person name="de Vries R.P."/>
            <person name="Dyer P.S."/>
            <person name="Fillinger S."/>
            <person name="Fournier E."/>
            <person name="Gout L."/>
            <person name="Hahn M."/>
            <person name="Kohn L."/>
            <person name="Lapalu N."/>
            <person name="Plummer K.M."/>
            <person name="Pradier J.M."/>
            <person name="Quevillon E."/>
            <person name="Sharon A."/>
            <person name="Simon A."/>
            <person name="ten Have A."/>
            <person name="Tudzynski B."/>
            <person name="Tudzynski P."/>
            <person name="Wincker P."/>
            <person name="Andrew M."/>
            <person name="Anthouard V."/>
            <person name="Beever R.E."/>
            <person name="Beffa R."/>
            <person name="Benoit I."/>
            <person name="Bouzid O."/>
            <person name="Brault B."/>
            <person name="Chen Z."/>
            <person name="Choquer M."/>
            <person name="Collemare J."/>
            <person name="Cotton P."/>
            <person name="Danchin E.G."/>
            <person name="Da Silva C."/>
            <person name="Gautier A."/>
            <person name="Giraud C."/>
            <person name="Giraud T."/>
            <person name="Gonzalez C."/>
            <person name="Grossetete S."/>
            <person name="Guldener U."/>
            <person name="Henrissat B."/>
            <person name="Howlett B.J."/>
            <person name="Kodira C."/>
            <person name="Kretschmer M."/>
            <person name="Lappartient A."/>
            <person name="Leroch M."/>
            <person name="Levis C."/>
            <person name="Mauceli E."/>
            <person name="Neuveglise C."/>
            <person name="Oeser B."/>
            <person name="Pearson M."/>
            <person name="Poulain J."/>
            <person name="Poussereau N."/>
            <person name="Quesneville H."/>
            <person name="Rascle C."/>
            <person name="Schumacher J."/>
            <person name="Segurens B."/>
            <person name="Sexton A."/>
            <person name="Silva E."/>
            <person name="Sirven C."/>
            <person name="Soanes D.M."/>
            <person name="Talbot N.J."/>
            <person name="Templeton M."/>
            <person name="Yandava C."/>
            <person name="Yarden O."/>
            <person name="Zeng Q."/>
            <person name="Rollins J.A."/>
            <person name="Lebrun M.H."/>
            <person name="Dickman M."/>
        </authorList>
    </citation>
    <scope>NUCLEOTIDE SEQUENCE [LARGE SCALE GENOMIC DNA]</scope>
    <source>
        <strain evidence="2 3">B05.10</strain>
    </source>
</reference>
<organism evidence="2 3">
    <name type="scientific">Botryotinia fuckeliana (strain B05.10)</name>
    <name type="common">Noble rot fungus</name>
    <name type="synonym">Botrytis cinerea</name>
    <dbReference type="NCBI Taxonomy" id="332648"/>
    <lineage>
        <taxon>Eukaryota</taxon>
        <taxon>Fungi</taxon>
        <taxon>Dikarya</taxon>
        <taxon>Ascomycota</taxon>
        <taxon>Pezizomycotina</taxon>
        <taxon>Leotiomycetes</taxon>
        <taxon>Helotiales</taxon>
        <taxon>Sclerotiniaceae</taxon>
        <taxon>Botrytis</taxon>
    </lineage>
</organism>
<gene>
    <name evidence="2" type="ORF">BCIN_01g11210</name>
</gene>
<dbReference type="VEuPathDB" id="FungiDB:Bcin01g11210"/>
<dbReference type="GeneID" id="5429850"/>
<reference evidence="2 3" key="3">
    <citation type="journal article" date="2017" name="Mol. Plant Pathol.">
        <title>A gapless genome sequence of the fungus Botrytis cinerea.</title>
        <authorList>
            <person name="Van Kan J.A."/>
            <person name="Stassen J.H."/>
            <person name="Mosbach A."/>
            <person name="Van Der Lee T.A."/>
            <person name="Faino L."/>
            <person name="Farmer A.D."/>
            <person name="Papasotiriou D.G."/>
            <person name="Zhou S."/>
            <person name="Seidl M.F."/>
            <person name="Cottam E."/>
            <person name="Edel D."/>
            <person name="Hahn M."/>
            <person name="Schwartz D.C."/>
            <person name="Dietrich R.A."/>
            <person name="Widdison S."/>
            <person name="Scalliet G."/>
        </authorList>
    </citation>
    <scope>NUCLEOTIDE SEQUENCE [LARGE SCALE GENOMIC DNA]</scope>
    <source>
        <strain evidence="2 3">B05.10</strain>
    </source>
</reference>